<reference evidence="2" key="1">
    <citation type="submission" date="2021-01" db="EMBL/GenBank/DDBJ databases">
        <title>Phytophthora aleatoria, a newly-described species from Pinus radiata is distinct from Phytophthora cactorum isolates based on comparative genomics.</title>
        <authorList>
            <person name="Mcdougal R."/>
            <person name="Panda P."/>
            <person name="Williams N."/>
            <person name="Studholme D.J."/>
        </authorList>
    </citation>
    <scope>NUCLEOTIDE SEQUENCE</scope>
    <source>
        <strain evidence="2">NZFS 3830</strain>
    </source>
</reference>
<dbReference type="OrthoDB" id="10635434at2759"/>
<feature type="non-terminal residue" evidence="2">
    <location>
        <position position="1"/>
    </location>
</feature>
<name>A0A8T1U3Y4_9STRA</name>
<organism evidence="2 3">
    <name type="scientific">Phytophthora cactorum</name>
    <dbReference type="NCBI Taxonomy" id="29920"/>
    <lineage>
        <taxon>Eukaryota</taxon>
        <taxon>Sar</taxon>
        <taxon>Stramenopiles</taxon>
        <taxon>Oomycota</taxon>
        <taxon>Peronosporomycetes</taxon>
        <taxon>Peronosporales</taxon>
        <taxon>Peronosporaceae</taxon>
        <taxon>Phytophthora</taxon>
    </lineage>
</organism>
<protein>
    <submittedName>
        <fullName evidence="2">Uncharacterized protein</fullName>
    </submittedName>
</protein>
<dbReference type="EMBL" id="JAENGZ010000730">
    <property type="protein sequence ID" value="KAG6954647.1"/>
    <property type="molecule type" value="Genomic_DNA"/>
</dbReference>
<comment type="caution">
    <text evidence="2">The sequence shown here is derived from an EMBL/GenBank/DDBJ whole genome shotgun (WGS) entry which is preliminary data.</text>
</comment>
<accession>A0A8T1U3Y4</accession>
<gene>
    <name evidence="2" type="ORF">JG687_00011685</name>
</gene>
<evidence type="ECO:0000256" key="1">
    <source>
        <dbReference type="SAM" id="MobiDB-lite"/>
    </source>
</evidence>
<evidence type="ECO:0000313" key="2">
    <source>
        <dbReference type="EMBL" id="KAG6954647.1"/>
    </source>
</evidence>
<sequence>CVLHRRWKAGFSSGQVLQHQFKTSIVKSDRLLPQPFYGSQSPINSYCKQNDSFNKVAVNSGGFLQKRTPMNNVGLNLPEDAEEVTLSNIGSLLGVLDNNNASHDLKKIKKSNTVLSQAPLQNFVRERNEQRVDPPPPPRKRKHKPGCSTQLLHRTGIELSRQIPVLEEWQDELKLLEPSTMNEALQLGSGNRVASRGWQLHWKSFANVVWLRPPTKGSRPFRRIKLSSTRSC</sequence>
<dbReference type="AlphaFoldDB" id="A0A8T1U3Y4"/>
<dbReference type="Proteomes" id="UP000688947">
    <property type="component" value="Unassembled WGS sequence"/>
</dbReference>
<feature type="region of interest" description="Disordered" evidence="1">
    <location>
        <begin position="124"/>
        <end position="147"/>
    </location>
</feature>
<proteinExistence type="predicted"/>
<evidence type="ECO:0000313" key="3">
    <source>
        <dbReference type="Proteomes" id="UP000688947"/>
    </source>
</evidence>